<accession>K0MAK1</accession>
<feature type="signal peptide" evidence="2">
    <location>
        <begin position="1"/>
        <end position="27"/>
    </location>
</feature>
<dbReference type="Proteomes" id="UP000008035">
    <property type="component" value="Chromosome"/>
</dbReference>
<dbReference type="Gene3D" id="3.40.190.10">
    <property type="entry name" value="Periplasmic binding protein-like II"/>
    <property type="match status" value="1"/>
</dbReference>
<comment type="similarity">
    <text evidence="1">Belongs to the UPF0065 (bug) family.</text>
</comment>
<dbReference type="PANTHER" id="PTHR42928:SF5">
    <property type="entry name" value="BLR1237 PROTEIN"/>
    <property type="match status" value="1"/>
</dbReference>
<proteinExistence type="inferred from homology"/>
<dbReference type="InterPro" id="IPR005064">
    <property type="entry name" value="BUG"/>
</dbReference>
<dbReference type="PANTHER" id="PTHR42928">
    <property type="entry name" value="TRICARBOXYLATE-BINDING PROTEIN"/>
    <property type="match status" value="1"/>
</dbReference>
<dbReference type="KEGG" id="bpar:BN117_0691"/>
<evidence type="ECO:0000256" key="2">
    <source>
        <dbReference type="SAM" id="SignalP"/>
    </source>
</evidence>
<sequence>METATMKLLSHFFKAAAILAVSGAACAADAPMTLVVPYAPGGATDILARTVAQHMGDELKRSIVVENRPGGGTIIGAQLVSRAAPDSGMLLMATSTTLAINRTMYKSLPYDPQAFAPVGLVAEVPLVVVVNPSVKADSLADLVALAKANPGTLTFGSAGSGSPQHLSAEMFRAATGASMTHVPYKGTSAALNDLLGGQISMMFADLAPVLAHIRSGKLRALAVTSAQRQPNLPDTPTVRESQVPGTADYEAVAWQSLVAPPGTPAETVQAYNAALVKVLGEADVKARFEANGVSVRTSTQQELADYIRTEGDRWAKVVKASGASAD</sequence>
<protein>
    <submittedName>
        <fullName evidence="3">Exported protein</fullName>
    </submittedName>
</protein>
<dbReference type="Pfam" id="PF03401">
    <property type="entry name" value="TctC"/>
    <property type="match status" value="1"/>
</dbReference>
<dbReference type="AlphaFoldDB" id="K0MAK1"/>
<evidence type="ECO:0000313" key="4">
    <source>
        <dbReference type="Proteomes" id="UP000008035"/>
    </source>
</evidence>
<feature type="chain" id="PRO_5003834696" evidence="2">
    <location>
        <begin position="28"/>
        <end position="326"/>
    </location>
</feature>
<reference evidence="3 4" key="1">
    <citation type="journal article" date="2012" name="BMC Genomics">
        <title>Comparative genomics of the classical Bordetella subspecies: the evolution and exchange of virulence-associated diversity amongst closely related pathogens.</title>
        <authorList>
            <person name="Park J."/>
            <person name="Zhang Y."/>
            <person name="Buboltz A.M."/>
            <person name="Zhang X."/>
            <person name="Schuster S.C."/>
            <person name="Ahuja U."/>
            <person name="Liu M."/>
            <person name="Miller J.F."/>
            <person name="Sebaihia M."/>
            <person name="Bentley S.D."/>
            <person name="Parkhill J."/>
            <person name="Harvill E.T."/>
        </authorList>
    </citation>
    <scope>NUCLEOTIDE SEQUENCE [LARGE SCALE GENOMIC DNA]</scope>
    <source>
        <strain evidence="3 4">Bpp5</strain>
    </source>
</reference>
<dbReference type="Gene3D" id="3.40.190.150">
    <property type="entry name" value="Bordetella uptake gene, domain 1"/>
    <property type="match status" value="1"/>
</dbReference>
<dbReference type="HOGENOM" id="CLU_045683_0_0_4"/>
<dbReference type="InterPro" id="IPR042100">
    <property type="entry name" value="Bug_dom1"/>
</dbReference>
<dbReference type="SUPFAM" id="SSF53850">
    <property type="entry name" value="Periplasmic binding protein-like II"/>
    <property type="match status" value="1"/>
</dbReference>
<evidence type="ECO:0000313" key="3">
    <source>
        <dbReference type="EMBL" id="CCJ48024.1"/>
    </source>
</evidence>
<gene>
    <name evidence="3" type="ordered locus">BN117_0691</name>
</gene>
<dbReference type="PROSITE" id="PS51257">
    <property type="entry name" value="PROKAR_LIPOPROTEIN"/>
    <property type="match status" value="1"/>
</dbReference>
<dbReference type="EMBL" id="HE965803">
    <property type="protein sequence ID" value="CCJ48024.1"/>
    <property type="molecule type" value="Genomic_DNA"/>
</dbReference>
<dbReference type="CDD" id="cd13578">
    <property type="entry name" value="PBP2_Bug27"/>
    <property type="match status" value="1"/>
</dbReference>
<evidence type="ECO:0000256" key="1">
    <source>
        <dbReference type="ARBA" id="ARBA00006987"/>
    </source>
</evidence>
<name>K0MAK1_BORPB</name>
<keyword evidence="2" id="KW-0732">Signal</keyword>
<dbReference type="PIRSF" id="PIRSF017082">
    <property type="entry name" value="YflP"/>
    <property type="match status" value="1"/>
</dbReference>
<organism evidence="3 4">
    <name type="scientific">Bordetella parapertussis (strain Bpp5)</name>
    <dbReference type="NCBI Taxonomy" id="1208660"/>
    <lineage>
        <taxon>Bacteria</taxon>
        <taxon>Pseudomonadati</taxon>
        <taxon>Pseudomonadota</taxon>
        <taxon>Betaproteobacteria</taxon>
        <taxon>Burkholderiales</taxon>
        <taxon>Alcaligenaceae</taxon>
        <taxon>Bordetella</taxon>
    </lineage>
</organism>